<dbReference type="PANTHER" id="PTHR11108">
    <property type="entry name" value="FERROCHELATASE"/>
    <property type="match status" value="1"/>
</dbReference>
<dbReference type="GO" id="GO:0005739">
    <property type="term" value="C:mitochondrion"/>
    <property type="evidence" value="ECO:0007669"/>
    <property type="project" value="TreeGrafter"/>
</dbReference>
<dbReference type="NCBIfam" id="TIGR00109">
    <property type="entry name" value="hemH"/>
    <property type="match status" value="1"/>
</dbReference>
<evidence type="ECO:0000256" key="1">
    <source>
        <dbReference type="ARBA" id="ARBA00004229"/>
    </source>
</evidence>
<keyword evidence="10" id="KW-1185">Reference proteome</keyword>
<dbReference type="InterPro" id="IPR001015">
    <property type="entry name" value="Ferrochelatase"/>
</dbReference>
<evidence type="ECO:0000256" key="2">
    <source>
        <dbReference type="ARBA" id="ARBA00004744"/>
    </source>
</evidence>
<comment type="similarity">
    <text evidence="8">Belongs to the ferrochelatase family.</text>
</comment>
<dbReference type="HAMAP" id="MF_00323">
    <property type="entry name" value="Ferrochelatase"/>
    <property type="match status" value="1"/>
</dbReference>
<dbReference type="InterPro" id="IPR033644">
    <property type="entry name" value="Ferrochelatase_C"/>
</dbReference>
<evidence type="ECO:0000256" key="3">
    <source>
        <dbReference type="ARBA" id="ARBA00023004"/>
    </source>
</evidence>
<gene>
    <name evidence="9" type="ORF">AB1Y20_009707</name>
</gene>
<dbReference type="AlphaFoldDB" id="A0AB34K4Z1"/>
<accession>A0AB34K4Z1</accession>
<dbReference type="Proteomes" id="UP001515480">
    <property type="component" value="Unassembled WGS sequence"/>
</dbReference>
<evidence type="ECO:0000256" key="8">
    <source>
        <dbReference type="RuleBase" id="RU004185"/>
    </source>
</evidence>
<dbReference type="CDD" id="cd03411">
    <property type="entry name" value="Ferrochelatase_N"/>
    <property type="match status" value="1"/>
</dbReference>
<name>A0AB34K4Z1_PRYPA</name>
<dbReference type="SUPFAM" id="SSF53800">
    <property type="entry name" value="Chelatase"/>
    <property type="match status" value="1"/>
</dbReference>
<evidence type="ECO:0000256" key="4">
    <source>
        <dbReference type="ARBA" id="ARBA00023133"/>
    </source>
</evidence>
<keyword evidence="6" id="KW-0627">Porphyrin biosynthesis</keyword>
<keyword evidence="5" id="KW-0456">Lyase</keyword>
<keyword evidence="3" id="KW-0408">Iron</keyword>
<dbReference type="InterPro" id="IPR033659">
    <property type="entry name" value="Ferrochelatase_N"/>
</dbReference>
<dbReference type="CDD" id="cd00419">
    <property type="entry name" value="Ferrochelatase_C"/>
    <property type="match status" value="1"/>
</dbReference>
<evidence type="ECO:0000256" key="6">
    <source>
        <dbReference type="ARBA" id="ARBA00023244"/>
    </source>
</evidence>
<dbReference type="Gene3D" id="3.40.50.1400">
    <property type="match status" value="2"/>
</dbReference>
<dbReference type="SUPFAM" id="SSF103511">
    <property type="entry name" value="Chlorophyll a-b binding protein"/>
    <property type="match status" value="1"/>
</dbReference>
<dbReference type="GO" id="GO:0006783">
    <property type="term" value="P:heme biosynthetic process"/>
    <property type="evidence" value="ECO:0007669"/>
    <property type="project" value="UniProtKB-KW"/>
</dbReference>
<protein>
    <recommendedName>
        <fullName evidence="11">Ferrochelatase</fullName>
    </recommendedName>
</protein>
<sequence>MRTISLLNQVAGALGKSTMLAALATASIAWNAAALGVRSSHNFPSVWGQPARSLSRGSSRMMLSIDEEIDFATLGETGDTEPVGVLLLSVGAPETPDDVEEYLYNVFCDPEILTLPPAISWLFKRPLAWFIAKSRARDAKEAMKSIGGVSPQLQTIQAQAEAMKDALADRGIDGRVYIATRYWHPFAEEAVKQIVADGLNKLVIVPLYPQFSLSTSGSALRVLERMLYSEPGFPAKSSVVPAWYNRPGYLSAMCELIIQSMRTLPEGAVARAHILFTAQGLPRKYVDDLGDPYEEQIERSVALLHEALSAQGFSNNHSLAYQGQFGPERLRWIGPAADDEIRRLARQGVEEVVMVPISYVFEHMGTLNEMDREFASLARSCGITSFVRVPTLGTNPAFIGALATVVAEALPDLSRPSMQQINAGNPVSLNMVNEYTRLYTKDQLQLVPQEQPWGFTEQAEVVNGRLAMAAITVSIALSADPTLKAVVAMYRAARGMDPA</sequence>
<keyword evidence="4" id="KW-0350">Heme biosynthesis</keyword>
<dbReference type="EMBL" id="JBGBPQ010000002">
    <property type="protein sequence ID" value="KAL1528353.1"/>
    <property type="molecule type" value="Genomic_DNA"/>
</dbReference>
<reference evidence="9 10" key="1">
    <citation type="journal article" date="2024" name="Science">
        <title>Giant polyketide synthase enzymes in the biosynthesis of giant marine polyether toxins.</title>
        <authorList>
            <person name="Fallon T.R."/>
            <person name="Shende V.V."/>
            <person name="Wierzbicki I.H."/>
            <person name="Pendleton A.L."/>
            <person name="Watervoot N.F."/>
            <person name="Auber R.P."/>
            <person name="Gonzalez D.J."/>
            <person name="Wisecaver J.H."/>
            <person name="Moore B.S."/>
        </authorList>
    </citation>
    <scope>NUCLEOTIDE SEQUENCE [LARGE SCALE GENOMIC DNA]</scope>
    <source>
        <strain evidence="9 10">12B1</strain>
    </source>
</reference>
<comment type="pathway">
    <text evidence="2">Porphyrin-containing compound metabolism; protoheme biosynthesis.</text>
</comment>
<evidence type="ECO:0000256" key="5">
    <source>
        <dbReference type="ARBA" id="ARBA00023239"/>
    </source>
</evidence>
<evidence type="ECO:0008006" key="11">
    <source>
        <dbReference type="Google" id="ProtNLM"/>
    </source>
</evidence>
<organism evidence="9 10">
    <name type="scientific">Prymnesium parvum</name>
    <name type="common">Toxic golden alga</name>
    <dbReference type="NCBI Taxonomy" id="97485"/>
    <lineage>
        <taxon>Eukaryota</taxon>
        <taxon>Haptista</taxon>
        <taxon>Haptophyta</taxon>
        <taxon>Prymnesiophyceae</taxon>
        <taxon>Prymnesiales</taxon>
        <taxon>Prymnesiaceae</taxon>
        <taxon>Prymnesium</taxon>
    </lineage>
</organism>
<evidence type="ECO:0000256" key="7">
    <source>
        <dbReference type="ARBA" id="ARBA00049380"/>
    </source>
</evidence>
<comment type="subcellular location">
    <subcellularLocation>
        <location evidence="1">Plastid</location>
        <location evidence="1">Chloroplast</location>
    </subcellularLocation>
</comment>
<dbReference type="FunFam" id="3.40.50.1400:FF:000006">
    <property type="entry name" value="Ferrochelatase"/>
    <property type="match status" value="1"/>
</dbReference>
<proteinExistence type="inferred from homology"/>
<comment type="caution">
    <text evidence="9">The sequence shown here is derived from an EMBL/GenBank/DDBJ whole genome shotgun (WGS) entry which is preliminary data.</text>
</comment>
<evidence type="ECO:0000313" key="9">
    <source>
        <dbReference type="EMBL" id="KAL1528353.1"/>
    </source>
</evidence>
<dbReference type="Pfam" id="PF00762">
    <property type="entry name" value="Ferrochelatase"/>
    <property type="match status" value="1"/>
</dbReference>
<dbReference type="PANTHER" id="PTHR11108:SF1">
    <property type="entry name" value="FERROCHELATASE, MITOCHONDRIAL"/>
    <property type="match status" value="1"/>
</dbReference>
<evidence type="ECO:0000313" key="10">
    <source>
        <dbReference type="Proteomes" id="UP001515480"/>
    </source>
</evidence>
<dbReference type="GO" id="GO:0009507">
    <property type="term" value="C:chloroplast"/>
    <property type="evidence" value="ECO:0007669"/>
    <property type="project" value="UniProtKB-SubCell"/>
</dbReference>
<comment type="catalytic activity">
    <reaction evidence="7">
        <text>heme b + 2 H(+) = protoporphyrin IX + Fe(2+)</text>
        <dbReference type="Rhea" id="RHEA:22584"/>
        <dbReference type="ChEBI" id="CHEBI:15378"/>
        <dbReference type="ChEBI" id="CHEBI:29033"/>
        <dbReference type="ChEBI" id="CHEBI:57306"/>
        <dbReference type="ChEBI" id="CHEBI:60344"/>
        <dbReference type="EC" id="4.98.1.1"/>
    </reaction>
</comment>
<dbReference type="GO" id="GO:0004325">
    <property type="term" value="F:ferrochelatase activity"/>
    <property type="evidence" value="ECO:0007669"/>
    <property type="project" value="UniProtKB-EC"/>
</dbReference>